<dbReference type="InterPro" id="IPR002401">
    <property type="entry name" value="Cyt_P450_E_grp-I"/>
</dbReference>
<reference evidence="7 8" key="1">
    <citation type="submission" date="2018-06" db="EMBL/GenBank/DDBJ databases">
        <title>Complete Genomes of Monosporascus.</title>
        <authorList>
            <person name="Robinson A.J."/>
            <person name="Natvig D.O."/>
        </authorList>
    </citation>
    <scope>NUCLEOTIDE SEQUENCE [LARGE SCALE GENOMIC DNA]</scope>
    <source>
        <strain evidence="7 8">CBS 110550</strain>
    </source>
</reference>
<evidence type="ECO:0000256" key="6">
    <source>
        <dbReference type="RuleBase" id="RU000461"/>
    </source>
</evidence>
<dbReference type="Proteomes" id="UP000293360">
    <property type="component" value="Unassembled WGS sequence"/>
</dbReference>
<dbReference type="PRINTS" id="PR00385">
    <property type="entry name" value="P450"/>
</dbReference>
<comment type="similarity">
    <text evidence="1 6">Belongs to the cytochrome P450 family.</text>
</comment>
<dbReference type="GO" id="GO:0004497">
    <property type="term" value="F:monooxygenase activity"/>
    <property type="evidence" value="ECO:0007669"/>
    <property type="project" value="UniProtKB-KW"/>
</dbReference>
<evidence type="ECO:0008006" key="9">
    <source>
        <dbReference type="Google" id="ProtNLM"/>
    </source>
</evidence>
<keyword evidence="2 5" id="KW-0479">Metal-binding</keyword>
<keyword evidence="6" id="KW-0503">Monooxygenase</keyword>
<evidence type="ECO:0000256" key="5">
    <source>
        <dbReference type="PIRSR" id="PIRSR602401-1"/>
    </source>
</evidence>
<dbReference type="GO" id="GO:0016705">
    <property type="term" value="F:oxidoreductase activity, acting on paired donors, with incorporation or reduction of molecular oxygen"/>
    <property type="evidence" value="ECO:0007669"/>
    <property type="project" value="InterPro"/>
</dbReference>
<dbReference type="AlphaFoldDB" id="A0A4Q4TNK3"/>
<organism evidence="7 8">
    <name type="scientific">Monosporascus ibericus</name>
    <dbReference type="NCBI Taxonomy" id="155417"/>
    <lineage>
        <taxon>Eukaryota</taxon>
        <taxon>Fungi</taxon>
        <taxon>Dikarya</taxon>
        <taxon>Ascomycota</taxon>
        <taxon>Pezizomycotina</taxon>
        <taxon>Sordariomycetes</taxon>
        <taxon>Xylariomycetidae</taxon>
        <taxon>Xylariales</taxon>
        <taxon>Xylariales incertae sedis</taxon>
        <taxon>Monosporascus</taxon>
    </lineage>
</organism>
<dbReference type="Pfam" id="PF00067">
    <property type="entry name" value="p450"/>
    <property type="match status" value="1"/>
</dbReference>
<dbReference type="GO" id="GO:0005506">
    <property type="term" value="F:iron ion binding"/>
    <property type="evidence" value="ECO:0007669"/>
    <property type="project" value="InterPro"/>
</dbReference>
<dbReference type="InterPro" id="IPR036396">
    <property type="entry name" value="Cyt_P450_sf"/>
</dbReference>
<name>A0A4Q4TNK3_9PEZI</name>
<keyword evidence="8" id="KW-1185">Reference proteome</keyword>
<protein>
    <recommendedName>
        <fullName evidence="9">Cytochrome P450</fullName>
    </recommendedName>
</protein>
<comment type="caution">
    <text evidence="7">The sequence shown here is derived from an EMBL/GenBank/DDBJ whole genome shotgun (WGS) entry which is preliminary data.</text>
</comment>
<gene>
    <name evidence="7" type="ORF">DL764_001696</name>
</gene>
<dbReference type="OrthoDB" id="1470350at2759"/>
<comment type="cofactor">
    <cofactor evidence="5">
        <name>heme</name>
        <dbReference type="ChEBI" id="CHEBI:30413"/>
    </cofactor>
</comment>
<keyword evidence="3 6" id="KW-0560">Oxidoreductase</keyword>
<keyword evidence="4 5" id="KW-0408">Iron</keyword>
<dbReference type="InterPro" id="IPR017972">
    <property type="entry name" value="Cyt_P450_CS"/>
</dbReference>
<dbReference type="EMBL" id="QJNU01000055">
    <property type="protein sequence ID" value="RYP08785.1"/>
    <property type="molecule type" value="Genomic_DNA"/>
</dbReference>
<evidence type="ECO:0000256" key="4">
    <source>
        <dbReference type="ARBA" id="ARBA00023004"/>
    </source>
</evidence>
<dbReference type="STRING" id="155417.A0A4Q4TNK3"/>
<dbReference type="PANTHER" id="PTHR24296">
    <property type="entry name" value="CYTOCHROME P450"/>
    <property type="match status" value="1"/>
</dbReference>
<dbReference type="PRINTS" id="PR00463">
    <property type="entry name" value="EP450I"/>
</dbReference>
<sequence>MGFLYGIKAPNTLPLVGNGIVFLQARQKLFSWFVMCQRLFGHETFQISVPTLPPGVVINDPKNLDFVFKNEAIFTKGNLFKRLSWDLFGSGIINSDGELWKVQRRAGMAFLNTANLRILTDIALPQYLTQSMEGLKKCGEDGTVIDMQVVFHEISSQLMGKMAYDMEMHADDDFTVAFEYASGATAERFQNPLWFLTEPFFGSRFRKSLAIIRSFGSRIVESALNHRHTNGETDVDPISDTEKLNKASGSLIQSLLDALGGDKRMVMDSALNYLSAGRDTVAQALTWTMYLLIQHKFAMEKIRSEIQALREEMRSDDSVEATSTHLTPTALPYTMAVFYETLRLYPPIPFEIRQCTTSTTLPDGTFLPTSTIVFWCLLAFNKSKLTWGDDADSFRPERWLTKEGKLIARSAAEFPVFNGGKRTCLGQRMAEVIAVQVIAAMVPEFEFMPAYEGERVSKSSLPNANFAKAKKGMHHFCLFTPSLEPNRDRSLVLVYGRELLHKRDQKGSHSALDPRAFQKLGKDGTRHADGLGIHIPPGLLLDALRLPAGNRREPGGFSDERAVEYLCGEPRSRAVVDHLPDTFRAQRLGRPVLRELLALEEHVSQVDRRRAKYYEGEPLHIVL</sequence>
<dbReference type="PROSITE" id="PS00086">
    <property type="entry name" value="CYTOCHROME_P450"/>
    <property type="match status" value="1"/>
</dbReference>
<evidence type="ECO:0000256" key="2">
    <source>
        <dbReference type="ARBA" id="ARBA00022723"/>
    </source>
</evidence>
<dbReference type="InterPro" id="IPR001128">
    <property type="entry name" value="Cyt_P450"/>
</dbReference>
<evidence type="ECO:0000313" key="8">
    <source>
        <dbReference type="Proteomes" id="UP000293360"/>
    </source>
</evidence>
<accession>A0A4Q4TNK3</accession>
<proteinExistence type="inferred from homology"/>
<evidence type="ECO:0000256" key="3">
    <source>
        <dbReference type="ARBA" id="ARBA00023002"/>
    </source>
</evidence>
<dbReference type="GO" id="GO:0006629">
    <property type="term" value="P:lipid metabolic process"/>
    <property type="evidence" value="ECO:0007669"/>
    <property type="project" value="UniProtKB-ARBA"/>
</dbReference>
<keyword evidence="5 6" id="KW-0349">Heme</keyword>
<evidence type="ECO:0000256" key="1">
    <source>
        <dbReference type="ARBA" id="ARBA00010617"/>
    </source>
</evidence>
<dbReference type="Gene3D" id="1.10.630.10">
    <property type="entry name" value="Cytochrome P450"/>
    <property type="match status" value="1"/>
</dbReference>
<evidence type="ECO:0000313" key="7">
    <source>
        <dbReference type="EMBL" id="RYP08785.1"/>
    </source>
</evidence>
<dbReference type="GO" id="GO:0020037">
    <property type="term" value="F:heme binding"/>
    <property type="evidence" value="ECO:0007669"/>
    <property type="project" value="InterPro"/>
</dbReference>
<dbReference type="SUPFAM" id="SSF48264">
    <property type="entry name" value="Cytochrome P450"/>
    <property type="match status" value="1"/>
</dbReference>
<feature type="binding site" description="axial binding residue" evidence="5">
    <location>
        <position position="424"/>
    </location>
    <ligand>
        <name>heme</name>
        <dbReference type="ChEBI" id="CHEBI:30413"/>
    </ligand>
    <ligandPart>
        <name>Fe</name>
        <dbReference type="ChEBI" id="CHEBI:18248"/>
    </ligandPart>
</feature>